<evidence type="ECO:0000256" key="1">
    <source>
        <dbReference type="SAM" id="SignalP"/>
    </source>
</evidence>
<dbReference type="InterPro" id="IPR018392">
    <property type="entry name" value="LysM"/>
</dbReference>
<sequence length="345" mass="37485">MTRLYRSLIAVLALLPLLMPLHASADDLQLRPDRPDVYVVVRGDTLWDISGRFLTKPWYWPQLWGANPQIANPHLIYPGDRLRLVMTADGPRLMRDGQGHGSGGVSPQVRATPIDTAVPAIPLEHIQAFLEEAVVLHSNRAADFAYVASAADEHIAVGAGDRVYGRRTAAQPGESLDIFRIGDAYRDPESGEALGYNGLFIGRGSVQRAGDPATLSVAKARREVLAGDVLIPTDDSPMKASYMPHAPTTPLRGHIISVVDGVSQIGQYSVVVLSRGQRDGVELGHVLQVQQVPSPIDDPVARQRVQPPGDPAGTVMVFRLFERVSYALVMTANRPMHVLDEVTTP</sequence>
<gene>
    <name evidence="3" type="ORF">PG2T_09395</name>
</gene>
<evidence type="ECO:0000313" key="4">
    <source>
        <dbReference type="Proteomes" id="UP000092952"/>
    </source>
</evidence>
<dbReference type="RefSeq" id="WP_068804498.1">
    <property type="nucleotide sequence ID" value="NZ_CP014671.1"/>
</dbReference>
<dbReference type="Proteomes" id="UP000092952">
    <property type="component" value="Chromosome"/>
</dbReference>
<dbReference type="OrthoDB" id="9765158at2"/>
<dbReference type="InParanoid" id="A0A1B1YU17"/>
<dbReference type="PANTHER" id="PTHR34700:SF4">
    <property type="entry name" value="PHAGE-LIKE ELEMENT PBSX PROTEIN XKDP"/>
    <property type="match status" value="1"/>
</dbReference>
<feature type="chain" id="PRO_5008533039" description="LysM domain-containing protein" evidence="1">
    <location>
        <begin position="26"/>
        <end position="345"/>
    </location>
</feature>
<dbReference type="InterPro" id="IPR052196">
    <property type="entry name" value="Bact_Kbp"/>
</dbReference>
<keyword evidence="1" id="KW-0732">Signal</keyword>
<feature type="signal peptide" evidence="1">
    <location>
        <begin position="1"/>
        <end position="25"/>
    </location>
</feature>
<evidence type="ECO:0000313" key="3">
    <source>
        <dbReference type="EMBL" id="ANX04370.1"/>
    </source>
</evidence>
<dbReference type="Gene3D" id="3.10.350.10">
    <property type="entry name" value="LysM domain"/>
    <property type="match status" value="1"/>
</dbReference>
<keyword evidence="4" id="KW-1185">Reference proteome</keyword>
<reference evidence="4" key="1">
    <citation type="submission" date="2016-03" db="EMBL/GenBank/DDBJ databases">
        <title>Complete genome sequence of Solimmundus cernigliae, representing a novel lineage of polycyclic aromatic hydrocarbon degraders within the Gammaproteobacteria.</title>
        <authorList>
            <person name="Singleton D.R."/>
            <person name="Dickey A.N."/>
            <person name="Scholl E.H."/>
            <person name="Wright F.A."/>
            <person name="Aitken M.D."/>
        </authorList>
    </citation>
    <scope>NUCLEOTIDE SEQUENCE [LARGE SCALE GENOMIC DNA]</scope>
    <source>
        <strain evidence="4">TR3.2</strain>
    </source>
</reference>
<dbReference type="SUPFAM" id="SSF54106">
    <property type="entry name" value="LysM domain"/>
    <property type="match status" value="1"/>
</dbReference>
<organism evidence="3 4">
    <name type="scientific">Immundisolibacter cernigliae</name>
    <dbReference type="NCBI Taxonomy" id="1810504"/>
    <lineage>
        <taxon>Bacteria</taxon>
        <taxon>Pseudomonadati</taxon>
        <taxon>Pseudomonadota</taxon>
        <taxon>Gammaproteobacteria</taxon>
        <taxon>Immundisolibacterales</taxon>
        <taxon>Immundisolibacteraceae</taxon>
        <taxon>Immundisolibacter</taxon>
    </lineage>
</organism>
<protein>
    <recommendedName>
        <fullName evidence="2">LysM domain-containing protein</fullName>
    </recommendedName>
</protein>
<accession>A0A1B1YU17</accession>
<dbReference type="PANTHER" id="PTHR34700">
    <property type="entry name" value="POTASSIUM BINDING PROTEIN KBP"/>
    <property type="match status" value="1"/>
</dbReference>
<dbReference type="AlphaFoldDB" id="A0A1B1YU17"/>
<dbReference type="SMART" id="SM00257">
    <property type="entry name" value="LysM"/>
    <property type="match status" value="1"/>
</dbReference>
<dbReference type="KEGG" id="gbi:PG2T_09395"/>
<dbReference type="CDD" id="cd00118">
    <property type="entry name" value="LysM"/>
    <property type="match status" value="1"/>
</dbReference>
<name>A0A1B1YU17_9GAMM</name>
<dbReference type="PROSITE" id="PS51782">
    <property type="entry name" value="LYSM"/>
    <property type="match status" value="1"/>
</dbReference>
<dbReference type="STRING" id="1810504.PG2T_09395"/>
<dbReference type="Pfam" id="PF01476">
    <property type="entry name" value="LysM"/>
    <property type="match status" value="1"/>
</dbReference>
<evidence type="ECO:0000259" key="2">
    <source>
        <dbReference type="PROSITE" id="PS51782"/>
    </source>
</evidence>
<proteinExistence type="predicted"/>
<feature type="domain" description="LysM" evidence="2">
    <location>
        <begin position="36"/>
        <end position="84"/>
    </location>
</feature>
<dbReference type="EMBL" id="CP014671">
    <property type="protein sequence ID" value="ANX04370.1"/>
    <property type="molecule type" value="Genomic_DNA"/>
</dbReference>
<dbReference type="InterPro" id="IPR036779">
    <property type="entry name" value="LysM_dom_sf"/>
</dbReference>